<dbReference type="AlphaFoldDB" id="A0A9Q1K839"/>
<comment type="caution">
    <text evidence="2">The sequence shown here is derived from an EMBL/GenBank/DDBJ whole genome shotgun (WGS) entry which is preliminary data.</text>
</comment>
<evidence type="ECO:0000256" key="1">
    <source>
        <dbReference type="SAM" id="MobiDB-lite"/>
    </source>
</evidence>
<name>A0A9Q1K839_9CARY</name>
<feature type="compositionally biased region" description="Acidic residues" evidence="1">
    <location>
        <begin position="133"/>
        <end position="148"/>
    </location>
</feature>
<reference evidence="2" key="1">
    <citation type="submission" date="2022-04" db="EMBL/GenBank/DDBJ databases">
        <title>Carnegiea gigantea Genome sequencing and assembly v2.</title>
        <authorList>
            <person name="Copetti D."/>
            <person name="Sanderson M.J."/>
            <person name="Burquez A."/>
            <person name="Wojciechowski M.F."/>
        </authorList>
    </citation>
    <scope>NUCLEOTIDE SEQUENCE</scope>
    <source>
        <strain evidence="2">SGP5-SGP5p</strain>
        <tissue evidence="2">Aerial part</tissue>
    </source>
</reference>
<dbReference type="Proteomes" id="UP001153076">
    <property type="component" value="Unassembled WGS sequence"/>
</dbReference>
<dbReference type="PANTHER" id="PTHR37194">
    <property type="entry name" value="T2E6.7-RELATED"/>
    <property type="match status" value="1"/>
</dbReference>
<keyword evidence="3" id="KW-1185">Reference proteome</keyword>
<protein>
    <submittedName>
        <fullName evidence="2">Uncharacterized protein</fullName>
    </submittedName>
</protein>
<dbReference type="PANTHER" id="PTHR37194:SF2">
    <property type="entry name" value="T2E6.7-RELATED"/>
    <property type="match status" value="1"/>
</dbReference>
<dbReference type="EMBL" id="JAKOGI010000267">
    <property type="protein sequence ID" value="KAJ8438174.1"/>
    <property type="molecule type" value="Genomic_DNA"/>
</dbReference>
<sequence length="158" mass="17653">MFSISQLVPLGDLQSLQIERIPKHYLSLCQFPPAPPSQYTLSVSRSPFFACSNSSFTSFFFFGYFGKFFMEPQSRVAFSPATSVKVSICLGSEMYTVHGSKGTLLSEQLVSMKEESMTIFKDYITKHNAPADVPDEPLEGSSGEEDEIPDKPKSKKRK</sequence>
<evidence type="ECO:0000313" key="3">
    <source>
        <dbReference type="Proteomes" id="UP001153076"/>
    </source>
</evidence>
<gene>
    <name evidence="2" type="ORF">Cgig2_033053</name>
</gene>
<accession>A0A9Q1K839</accession>
<feature type="region of interest" description="Disordered" evidence="1">
    <location>
        <begin position="128"/>
        <end position="158"/>
    </location>
</feature>
<proteinExistence type="predicted"/>
<dbReference type="OrthoDB" id="653441at2759"/>
<evidence type="ECO:0000313" key="2">
    <source>
        <dbReference type="EMBL" id="KAJ8438174.1"/>
    </source>
</evidence>
<organism evidence="2 3">
    <name type="scientific">Carnegiea gigantea</name>
    <dbReference type="NCBI Taxonomy" id="171969"/>
    <lineage>
        <taxon>Eukaryota</taxon>
        <taxon>Viridiplantae</taxon>
        <taxon>Streptophyta</taxon>
        <taxon>Embryophyta</taxon>
        <taxon>Tracheophyta</taxon>
        <taxon>Spermatophyta</taxon>
        <taxon>Magnoliopsida</taxon>
        <taxon>eudicotyledons</taxon>
        <taxon>Gunneridae</taxon>
        <taxon>Pentapetalae</taxon>
        <taxon>Caryophyllales</taxon>
        <taxon>Cactineae</taxon>
        <taxon>Cactaceae</taxon>
        <taxon>Cactoideae</taxon>
        <taxon>Echinocereeae</taxon>
        <taxon>Carnegiea</taxon>
    </lineage>
</organism>